<proteinExistence type="predicted"/>
<organism evidence="1 2">
    <name type="scientific">Suillus subaureus</name>
    <dbReference type="NCBI Taxonomy" id="48587"/>
    <lineage>
        <taxon>Eukaryota</taxon>
        <taxon>Fungi</taxon>
        <taxon>Dikarya</taxon>
        <taxon>Basidiomycota</taxon>
        <taxon>Agaricomycotina</taxon>
        <taxon>Agaricomycetes</taxon>
        <taxon>Agaricomycetidae</taxon>
        <taxon>Boletales</taxon>
        <taxon>Suillineae</taxon>
        <taxon>Suillaceae</taxon>
        <taxon>Suillus</taxon>
    </lineage>
</organism>
<protein>
    <submittedName>
        <fullName evidence="1">Uncharacterized protein</fullName>
    </submittedName>
</protein>
<evidence type="ECO:0000313" key="2">
    <source>
        <dbReference type="Proteomes" id="UP000807769"/>
    </source>
</evidence>
<dbReference type="Proteomes" id="UP000807769">
    <property type="component" value="Unassembled WGS sequence"/>
</dbReference>
<dbReference type="AlphaFoldDB" id="A0A9P7JJL5"/>
<reference evidence="1" key="1">
    <citation type="journal article" date="2020" name="New Phytol.">
        <title>Comparative genomics reveals dynamic genome evolution in host specialist ectomycorrhizal fungi.</title>
        <authorList>
            <person name="Lofgren L.A."/>
            <person name="Nguyen N.H."/>
            <person name="Vilgalys R."/>
            <person name="Ruytinx J."/>
            <person name="Liao H.L."/>
            <person name="Branco S."/>
            <person name="Kuo A."/>
            <person name="LaButti K."/>
            <person name="Lipzen A."/>
            <person name="Andreopoulos W."/>
            <person name="Pangilinan J."/>
            <person name="Riley R."/>
            <person name="Hundley H."/>
            <person name="Na H."/>
            <person name="Barry K."/>
            <person name="Grigoriev I.V."/>
            <person name="Stajich J.E."/>
            <person name="Kennedy P.G."/>
        </authorList>
    </citation>
    <scope>NUCLEOTIDE SEQUENCE</scope>
    <source>
        <strain evidence="1">MN1</strain>
    </source>
</reference>
<dbReference type="RefSeq" id="XP_041199254.1">
    <property type="nucleotide sequence ID" value="XM_041332303.1"/>
</dbReference>
<comment type="caution">
    <text evidence="1">The sequence shown here is derived from an EMBL/GenBank/DDBJ whole genome shotgun (WGS) entry which is preliminary data.</text>
</comment>
<accession>A0A9P7JJL5</accession>
<keyword evidence="2" id="KW-1185">Reference proteome</keyword>
<gene>
    <name evidence="1" type="ORF">BJ212DRAFT_1295296</name>
</gene>
<dbReference type="EMBL" id="JABBWG010000002">
    <property type="protein sequence ID" value="KAG1826001.1"/>
    <property type="molecule type" value="Genomic_DNA"/>
</dbReference>
<sequence length="113" mass="12819">MYLTTCIEGVISHYSALNQYQALLSAKLDRSRLAFKATTDSKQWWTTMSTLVLWYKEGQLVIDSSNFAYCAQLCFQGIPQLEGQTVRLRDKRTLAPQYLRLMDTGLVLGVCTA</sequence>
<name>A0A9P7JJL5_9AGAM</name>
<evidence type="ECO:0000313" key="1">
    <source>
        <dbReference type="EMBL" id="KAG1826001.1"/>
    </source>
</evidence>
<dbReference type="GeneID" id="64626320"/>